<dbReference type="GO" id="GO:0071949">
    <property type="term" value="F:FAD binding"/>
    <property type="evidence" value="ECO:0007669"/>
    <property type="project" value="InterPro"/>
</dbReference>
<dbReference type="PRINTS" id="PR00420">
    <property type="entry name" value="RNGMNOXGNASE"/>
</dbReference>
<evidence type="ECO:0000259" key="3">
    <source>
        <dbReference type="Pfam" id="PF01494"/>
    </source>
</evidence>
<dbReference type="InterPro" id="IPR036188">
    <property type="entry name" value="FAD/NAD-bd_sf"/>
</dbReference>
<keyword evidence="5" id="KW-1185">Reference proteome</keyword>
<evidence type="ECO:0000256" key="2">
    <source>
        <dbReference type="SAM" id="MobiDB-lite"/>
    </source>
</evidence>
<feature type="domain" description="FAD-binding" evidence="3">
    <location>
        <begin position="2"/>
        <end position="314"/>
    </location>
</feature>
<evidence type="ECO:0000313" key="5">
    <source>
        <dbReference type="Proteomes" id="UP000186400"/>
    </source>
</evidence>
<dbReference type="PANTHER" id="PTHR43476:SF3">
    <property type="entry name" value="FAD-BINDING MONOOXYGENASE"/>
    <property type="match status" value="1"/>
</dbReference>
<evidence type="ECO:0000313" key="4">
    <source>
        <dbReference type="EMBL" id="SIQ28208.1"/>
    </source>
</evidence>
<gene>
    <name evidence="4" type="ORF">SAMN05920897_106112</name>
</gene>
<dbReference type="GO" id="GO:0008688">
    <property type="term" value="F:3-(3-hydroxyphenyl)propionate hydroxylase activity"/>
    <property type="evidence" value="ECO:0007669"/>
    <property type="project" value="TreeGrafter"/>
</dbReference>
<accession>A0A1N6RH30</accession>
<dbReference type="InterPro" id="IPR002938">
    <property type="entry name" value="FAD-bd"/>
</dbReference>
<reference evidence="5" key="1">
    <citation type="submission" date="2017-01" db="EMBL/GenBank/DDBJ databases">
        <authorList>
            <person name="Varghese N."/>
            <person name="Submissions S."/>
        </authorList>
    </citation>
    <scope>NUCLEOTIDE SEQUENCE [LARGE SCALE GENOMIC DNA]</scope>
    <source>
        <strain evidence="5">ASpG1</strain>
    </source>
</reference>
<dbReference type="GO" id="GO:0019622">
    <property type="term" value="P:3-(3-hydroxy)phenylpropionate catabolic process"/>
    <property type="evidence" value="ECO:0007669"/>
    <property type="project" value="TreeGrafter"/>
</dbReference>
<dbReference type="Gene3D" id="3.30.70.2450">
    <property type="match status" value="1"/>
</dbReference>
<dbReference type="SUPFAM" id="SSF51905">
    <property type="entry name" value="FAD/NAD(P)-binding domain"/>
    <property type="match status" value="1"/>
</dbReference>
<dbReference type="AlphaFoldDB" id="A0A1N6RH30"/>
<proteinExistence type="predicted"/>
<organism evidence="4 5">
    <name type="scientific">Alkalispirochaeta americana</name>
    <dbReference type="NCBI Taxonomy" id="159291"/>
    <lineage>
        <taxon>Bacteria</taxon>
        <taxon>Pseudomonadati</taxon>
        <taxon>Spirochaetota</taxon>
        <taxon>Spirochaetia</taxon>
        <taxon>Spirochaetales</taxon>
        <taxon>Spirochaetaceae</taxon>
        <taxon>Alkalispirochaeta</taxon>
    </lineage>
</organism>
<dbReference type="EMBL" id="FTMS01000006">
    <property type="protein sequence ID" value="SIQ28208.1"/>
    <property type="molecule type" value="Genomic_DNA"/>
</dbReference>
<protein>
    <submittedName>
        <fullName evidence="4">2-polyprenyl-6-methoxyphenol hydroxylase</fullName>
    </submittedName>
</protein>
<evidence type="ECO:0000256" key="1">
    <source>
        <dbReference type="ARBA" id="ARBA00023002"/>
    </source>
</evidence>
<dbReference type="Proteomes" id="UP000186400">
    <property type="component" value="Unassembled WGS sequence"/>
</dbReference>
<dbReference type="Pfam" id="PF01494">
    <property type="entry name" value="FAD_binding_3"/>
    <property type="match status" value="1"/>
</dbReference>
<dbReference type="PANTHER" id="PTHR43476">
    <property type="entry name" value="3-(3-HYDROXY-PHENYL)PROPIONATE/3-HYDROXYCINNAMIC ACID HYDROXYLASE"/>
    <property type="match status" value="1"/>
</dbReference>
<dbReference type="InterPro" id="IPR050631">
    <property type="entry name" value="PheA/TfdB_FAD_monoxygenase"/>
</dbReference>
<keyword evidence="1" id="KW-0560">Oxidoreductase</keyword>
<sequence length="419" mass="45893">MIIAGAGPTGLLLGNLLGAAGRRVTILEAALRPGPVEESRAIGITPPSLEILEEAGLIEDFLGSGLPIHHAVVHGTRRFLGALSFSGVHPRFPFILSLPQQVTCSLLREGLRRYPQVEFQPGRRVQRITPASPGMTVSCSDGSSWRSRYILGADGLRSTVAEEAGISRRVHRYRQSFFMADFPDAGEFGTDAHLWFTPGGAVESFPLPGEKRRWIVQLPPEEAHFDQVSPDLEALVLARTGFVLDRTQRLWESPFHPARTEADRFWQGPIFLAGDAAHTMSPIGGQGMNTGFADAELLAAVVEHLFQDQRQDEKPATPGRYQRVRRRAGRSAANRAALGMGLGTLRGYITSLARNALVAFLLSPPFQRFTARHFAMRTIPRGRRSSALRPGPGRFVFSCLSPVTKVLSSGHERKKSPGR</sequence>
<dbReference type="Gene3D" id="3.50.50.60">
    <property type="entry name" value="FAD/NAD(P)-binding domain"/>
    <property type="match status" value="1"/>
</dbReference>
<name>A0A1N6RH30_9SPIO</name>
<feature type="region of interest" description="Disordered" evidence="2">
    <location>
        <begin position="309"/>
        <end position="328"/>
    </location>
</feature>
<dbReference type="STRING" id="159291.SAMN05920897_106112"/>